<dbReference type="OrthoDB" id="9806601at2"/>
<dbReference type="PANTHER" id="PTHR13847:SF281">
    <property type="entry name" value="FAD DEPENDENT OXIDOREDUCTASE DOMAIN-CONTAINING PROTEIN"/>
    <property type="match status" value="1"/>
</dbReference>
<dbReference type="Pfam" id="PF01266">
    <property type="entry name" value="DAO"/>
    <property type="match status" value="1"/>
</dbReference>
<dbReference type="GO" id="GO:0016491">
    <property type="term" value="F:oxidoreductase activity"/>
    <property type="evidence" value="ECO:0007669"/>
    <property type="project" value="UniProtKB-KW"/>
</dbReference>
<dbReference type="STRING" id="441112.SAMN04488094_10576"/>
<evidence type="ECO:0000259" key="2">
    <source>
        <dbReference type="Pfam" id="PF01266"/>
    </source>
</evidence>
<dbReference type="InterPro" id="IPR006076">
    <property type="entry name" value="FAD-dep_OxRdtase"/>
</dbReference>
<dbReference type="SUPFAM" id="SSF51905">
    <property type="entry name" value="FAD/NAD(P)-binding domain"/>
    <property type="match status" value="1"/>
</dbReference>
<evidence type="ECO:0000256" key="1">
    <source>
        <dbReference type="ARBA" id="ARBA00023002"/>
    </source>
</evidence>
<gene>
    <name evidence="3" type="ORF">SAMN04488094_10576</name>
</gene>
<proteinExistence type="predicted"/>
<dbReference type="Proteomes" id="UP000198728">
    <property type="component" value="Unassembled WGS sequence"/>
</dbReference>
<accession>A0A1I1JDF5</accession>
<name>A0A1I1JDF5_9RHOB</name>
<dbReference type="AlphaFoldDB" id="A0A1I1JDF5"/>
<dbReference type="Gene3D" id="3.50.50.60">
    <property type="entry name" value="FAD/NAD(P)-binding domain"/>
    <property type="match status" value="1"/>
</dbReference>
<dbReference type="GO" id="GO:0005737">
    <property type="term" value="C:cytoplasm"/>
    <property type="evidence" value="ECO:0007669"/>
    <property type="project" value="TreeGrafter"/>
</dbReference>
<dbReference type="InterPro" id="IPR036188">
    <property type="entry name" value="FAD/NAD-bd_sf"/>
</dbReference>
<dbReference type="EMBL" id="FOLG01000005">
    <property type="protein sequence ID" value="SFC46587.1"/>
    <property type="molecule type" value="Genomic_DNA"/>
</dbReference>
<keyword evidence="4" id="KW-1185">Reference proteome</keyword>
<dbReference type="RefSeq" id="WP_093360643.1">
    <property type="nucleotide sequence ID" value="NZ_FOLG01000005.1"/>
</dbReference>
<dbReference type="Gene3D" id="3.30.9.10">
    <property type="entry name" value="D-Amino Acid Oxidase, subunit A, domain 2"/>
    <property type="match status" value="1"/>
</dbReference>
<feature type="domain" description="FAD dependent oxidoreductase" evidence="2">
    <location>
        <begin position="41"/>
        <end position="400"/>
    </location>
</feature>
<evidence type="ECO:0000313" key="3">
    <source>
        <dbReference type="EMBL" id="SFC46587.1"/>
    </source>
</evidence>
<dbReference type="PANTHER" id="PTHR13847">
    <property type="entry name" value="SARCOSINE DEHYDROGENASE-RELATED"/>
    <property type="match status" value="1"/>
</dbReference>
<sequence>MKRVYEPMAYGPRPIEGNFWNTTVPKDEGALPFVEGSLSCDVAVVGGGYTGLSAALNLAEAGADVVLVDAKHPAWGASGRNGGFCCLGGAKLDAGTLERRYGPSEARSFFDAERLAVETVAERLERHGIAADTHSKGETMLAHRSVDVATLEQKAREINARYGVKCEVIPADGLAENGMASSEFHGAITTPIGFALNPLKYALGLEQAAISAGARIFGSSPVTAIARRNGRWRLQVPHGTITARTLLMATNGYSSEDLPDWMAGRYMPVQSNILVTRPLTEEELAAQGWTSHQMCYDTRNLLHYFRLMPDRRMLFGLRGAVRATEAAHAGIRAMARADFDRIFPAWRHVETPFFWSGLVAISRDFTPFAGPMGGMENAYAAMCYHGNGVAMGSYAGTILAGLALGQPERRPYPELMRREPRRIPFGQHRRMVLPFVNRWYRLLDSR</sequence>
<reference evidence="3 4" key="1">
    <citation type="submission" date="2016-10" db="EMBL/GenBank/DDBJ databases">
        <authorList>
            <person name="de Groot N.N."/>
        </authorList>
    </citation>
    <scope>NUCLEOTIDE SEQUENCE [LARGE SCALE GENOMIC DNA]</scope>
    <source>
        <strain evidence="3 4">DSM 19548</strain>
    </source>
</reference>
<organism evidence="3 4">
    <name type="scientific">Tropicimonas isoalkanivorans</name>
    <dbReference type="NCBI Taxonomy" id="441112"/>
    <lineage>
        <taxon>Bacteria</taxon>
        <taxon>Pseudomonadati</taxon>
        <taxon>Pseudomonadota</taxon>
        <taxon>Alphaproteobacteria</taxon>
        <taxon>Rhodobacterales</taxon>
        <taxon>Roseobacteraceae</taxon>
        <taxon>Tropicimonas</taxon>
    </lineage>
</organism>
<evidence type="ECO:0000313" key="4">
    <source>
        <dbReference type="Proteomes" id="UP000198728"/>
    </source>
</evidence>
<keyword evidence="1" id="KW-0560">Oxidoreductase</keyword>
<protein>
    <submittedName>
        <fullName evidence="3">Glycine/D-amino acid oxidase</fullName>
    </submittedName>
</protein>